<dbReference type="AlphaFoldDB" id="A0A9D4Q4S0"/>
<dbReference type="PIRSF" id="PIRSF034247">
    <property type="entry name" value="RCAS1"/>
    <property type="match status" value="1"/>
</dbReference>
<dbReference type="Proteomes" id="UP000821837">
    <property type="component" value="Unassembled WGS sequence"/>
</dbReference>
<dbReference type="EMBL" id="JABSTV010001248">
    <property type="protein sequence ID" value="KAH7968244.1"/>
    <property type="molecule type" value="Genomic_DNA"/>
</dbReference>
<gene>
    <name evidence="2" type="ORF">HPB52_007175</name>
</gene>
<dbReference type="PANTHER" id="PTHR15208:SF2">
    <property type="entry name" value="RECEPTOR-BINDING CANCER ANTIGEN EXPRESSED ON SISO CELLS"/>
    <property type="match status" value="1"/>
</dbReference>
<sequence length="257" mass="28292">MVNFAKALVTKVWKLVLGFFGVLRRAMCCFRKRRRASDVGLPVYLTAHGTEPCTVQRLTDDLQSWDSWNEENGPVSVQVDSSGNQGTTGGAQRHAAAVNGPTSGWPSGPGNRGSGDQRRDSQSDDDVDFFKDMAPTNIRQKKYIPRAEDGLGAMPGAGFSSRLKFDARAVLPYQGAELGVLEDHDDTPEASWEDQAELEVDSAIREKRQAERERRIAEHQRRKREKEQLRTGTGNVAPTASGGGPHSSPPSTRRKVF</sequence>
<accession>A0A9D4Q4S0</accession>
<dbReference type="GO" id="GO:0030141">
    <property type="term" value="C:secretory granule"/>
    <property type="evidence" value="ECO:0007669"/>
    <property type="project" value="TreeGrafter"/>
</dbReference>
<organism evidence="2 3">
    <name type="scientific">Rhipicephalus sanguineus</name>
    <name type="common">Brown dog tick</name>
    <name type="synonym">Ixodes sanguineus</name>
    <dbReference type="NCBI Taxonomy" id="34632"/>
    <lineage>
        <taxon>Eukaryota</taxon>
        <taxon>Metazoa</taxon>
        <taxon>Ecdysozoa</taxon>
        <taxon>Arthropoda</taxon>
        <taxon>Chelicerata</taxon>
        <taxon>Arachnida</taxon>
        <taxon>Acari</taxon>
        <taxon>Parasitiformes</taxon>
        <taxon>Ixodida</taxon>
        <taxon>Ixodoidea</taxon>
        <taxon>Ixodidae</taxon>
        <taxon>Rhipicephalinae</taxon>
        <taxon>Rhipicephalus</taxon>
        <taxon>Rhipicephalus</taxon>
    </lineage>
</organism>
<feature type="compositionally biased region" description="Acidic residues" evidence="1">
    <location>
        <begin position="183"/>
        <end position="200"/>
    </location>
</feature>
<evidence type="ECO:0000313" key="3">
    <source>
        <dbReference type="Proteomes" id="UP000821837"/>
    </source>
</evidence>
<keyword evidence="3" id="KW-1185">Reference proteome</keyword>
<dbReference type="OrthoDB" id="6500899at2759"/>
<dbReference type="OMA" id="LGEMENW"/>
<name>A0A9D4Q4S0_RHISA</name>
<feature type="region of interest" description="Disordered" evidence="1">
    <location>
        <begin position="72"/>
        <end position="131"/>
    </location>
</feature>
<reference evidence="2" key="1">
    <citation type="journal article" date="2020" name="Cell">
        <title>Large-Scale Comparative Analyses of Tick Genomes Elucidate Their Genetic Diversity and Vector Capacities.</title>
        <authorList>
            <consortium name="Tick Genome and Microbiome Consortium (TIGMIC)"/>
            <person name="Jia N."/>
            <person name="Wang J."/>
            <person name="Shi W."/>
            <person name="Du L."/>
            <person name="Sun Y."/>
            <person name="Zhan W."/>
            <person name="Jiang J.F."/>
            <person name="Wang Q."/>
            <person name="Zhang B."/>
            <person name="Ji P."/>
            <person name="Bell-Sakyi L."/>
            <person name="Cui X.M."/>
            <person name="Yuan T.T."/>
            <person name="Jiang B.G."/>
            <person name="Yang W.F."/>
            <person name="Lam T.T."/>
            <person name="Chang Q.C."/>
            <person name="Ding S.J."/>
            <person name="Wang X.J."/>
            <person name="Zhu J.G."/>
            <person name="Ruan X.D."/>
            <person name="Zhao L."/>
            <person name="Wei J.T."/>
            <person name="Ye R.Z."/>
            <person name="Que T.C."/>
            <person name="Du C.H."/>
            <person name="Zhou Y.H."/>
            <person name="Cheng J.X."/>
            <person name="Dai P.F."/>
            <person name="Guo W.B."/>
            <person name="Han X.H."/>
            <person name="Huang E.J."/>
            <person name="Li L.F."/>
            <person name="Wei W."/>
            <person name="Gao Y.C."/>
            <person name="Liu J.Z."/>
            <person name="Shao H.Z."/>
            <person name="Wang X."/>
            <person name="Wang C.C."/>
            <person name="Yang T.C."/>
            <person name="Huo Q.B."/>
            <person name="Li W."/>
            <person name="Chen H.Y."/>
            <person name="Chen S.E."/>
            <person name="Zhou L.G."/>
            <person name="Ni X.B."/>
            <person name="Tian J.H."/>
            <person name="Sheng Y."/>
            <person name="Liu T."/>
            <person name="Pan Y.S."/>
            <person name="Xia L.Y."/>
            <person name="Li J."/>
            <person name="Zhao F."/>
            <person name="Cao W.C."/>
        </authorList>
    </citation>
    <scope>NUCLEOTIDE SEQUENCE</scope>
    <source>
        <strain evidence="2">Rsan-2018</strain>
    </source>
</reference>
<feature type="compositionally biased region" description="Basic and acidic residues" evidence="1">
    <location>
        <begin position="209"/>
        <end position="229"/>
    </location>
</feature>
<protein>
    <recommendedName>
        <fullName evidence="4">Receptor-binding cancer antigen</fullName>
    </recommendedName>
</protein>
<reference evidence="2" key="2">
    <citation type="submission" date="2021-09" db="EMBL/GenBank/DDBJ databases">
        <authorList>
            <person name="Jia N."/>
            <person name="Wang J."/>
            <person name="Shi W."/>
            <person name="Du L."/>
            <person name="Sun Y."/>
            <person name="Zhan W."/>
            <person name="Jiang J."/>
            <person name="Wang Q."/>
            <person name="Zhang B."/>
            <person name="Ji P."/>
            <person name="Sakyi L.B."/>
            <person name="Cui X."/>
            <person name="Yuan T."/>
            <person name="Jiang B."/>
            <person name="Yang W."/>
            <person name="Lam T.T.-Y."/>
            <person name="Chang Q."/>
            <person name="Ding S."/>
            <person name="Wang X."/>
            <person name="Zhu J."/>
            <person name="Ruan X."/>
            <person name="Zhao L."/>
            <person name="Wei J."/>
            <person name="Que T."/>
            <person name="Du C."/>
            <person name="Cheng J."/>
            <person name="Dai P."/>
            <person name="Han X."/>
            <person name="Huang E."/>
            <person name="Gao Y."/>
            <person name="Liu J."/>
            <person name="Shao H."/>
            <person name="Ye R."/>
            <person name="Li L."/>
            <person name="Wei W."/>
            <person name="Wang X."/>
            <person name="Wang C."/>
            <person name="Huo Q."/>
            <person name="Li W."/>
            <person name="Guo W."/>
            <person name="Chen H."/>
            <person name="Chen S."/>
            <person name="Zhou L."/>
            <person name="Zhou L."/>
            <person name="Ni X."/>
            <person name="Tian J."/>
            <person name="Zhou Y."/>
            <person name="Sheng Y."/>
            <person name="Liu T."/>
            <person name="Pan Y."/>
            <person name="Xia L."/>
            <person name="Li J."/>
            <person name="Zhao F."/>
            <person name="Cao W."/>
        </authorList>
    </citation>
    <scope>NUCLEOTIDE SEQUENCE</scope>
    <source>
        <strain evidence="2">Rsan-2018</strain>
        <tissue evidence="2">Larvae</tissue>
    </source>
</reference>
<evidence type="ECO:0000313" key="2">
    <source>
        <dbReference type="EMBL" id="KAH7968244.1"/>
    </source>
</evidence>
<proteinExistence type="predicted"/>
<feature type="region of interest" description="Disordered" evidence="1">
    <location>
        <begin position="209"/>
        <end position="257"/>
    </location>
</feature>
<evidence type="ECO:0008006" key="4">
    <source>
        <dbReference type="Google" id="ProtNLM"/>
    </source>
</evidence>
<dbReference type="InterPro" id="IPR017025">
    <property type="entry name" value="Cancer-assoc_antigen_RCAS1"/>
</dbReference>
<comment type="caution">
    <text evidence="2">The sequence shown here is derived from an EMBL/GenBank/DDBJ whole genome shotgun (WGS) entry which is preliminary data.</text>
</comment>
<feature type="region of interest" description="Disordered" evidence="1">
    <location>
        <begin position="182"/>
        <end position="201"/>
    </location>
</feature>
<dbReference type="PANTHER" id="PTHR15208">
    <property type="entry name" value="RECEPTOR-BINDING CANCER ANTIGEN EXPRESSED ON SISO CELLS CANCER ASSOCIATED SURFACE ANTIGEN RCAS1 ESTROGEN RECEPTOR-BINDING FRAGMENT- ASSOCIATED GENE 9 PROTEIN"/>
    <property type="match status" value="1"/>
</dbReference>
<evidence type="ECO:0000256" key="1">
    <source>
        <dbReference type="SAM" id="MobiDB-lite"/>
    </source>
</evidence>
<dbReference type="VEuPathDB" id="VectorBase:RSAN_048328"/>